<dbReference type="PANTHER" id="PTHR13388">
    <property type="entry name" value="DETONATOR, ISOFORM E"/>
    <property type="match status" value="1"/>
</dbReference>
<keyword evidence="5" id="KW-0472">Membrane</keyword>
<evidence type="ECO:0000259" key="9">
    <source>
        <dbReference type="Pfam" id="PF23486"/>
    </source>
</evidence>
<evidence type="ECO:0000256" key="7">
    <source>
        <dbReference type="SAM" id="SignalP"/>
    </source>
</evidence>
<dbReference type="Proteomes" id="UP001303046">
    <property type="component" value="Unassembled WGS sequence"/>
</dbReference>
<organism evidence="11 12">
    <name type="scientific">Necator americanus</name>
    <name type="common">Human hookworm</name>
    <dbReference type="NCBI Taxonomy" id="51031"/>
    <lineage>
        <taxon>Eukaryota</taxon>
        <taxon>Metazoa</taxon>
        <taxon>Ecdysozoa</taxon>
        <taxon>Nematoda</taxon>
        <taxon>Chromadorea</taxon>
        <taxon>Rhabditida</taxon>
        <taxon>Rhabditina</taxon>
        <taxon>Rhabditomorpha</taxon>
        <taxon>Strongyloidea</taxon>
        <taxon>Ancylostomatidae</taxon>
        <taxon>Bunostominae</taxon>
        <taxon>Necator</taxon>
    </lineage>
</organism>
<keyword evidence="4" id="KW-1133">Transmembrane helix</keyword>
<dbReference type="EMBL" id="JAVFWL010000003">
    <property type="protein sequence ID" value="KAK6740670.1"/>
    <property type="molecule type" value="Genomic_DNA"/>
</dbReference>
<evidence type="ECO:0000256" key="6">
    <source>
        <dbReference type="SAM" id="MobiDB-lite"/>
    </source>
</evidence>
<comment type="subcellular location">
    <subcellularLocation>
        <location evidence="1">Membrane</location>
        <topology evidence="1">Single-pass type I membrane protein</topology>
    </subcellularLocation>
</comment>
<proteinExistence type="inferred from homology"/>
<feature type="domain" description="Transmembrane protein TMEM132 fifth" evidence="9">
    <location>
        <begin position="467"/>
        <end position="601"/>
    </location>
</feature>
<dbReference type="InterPro" id="IPR055423">
    <property type="entry name" value="Ig_TMEM132_5th"/>
</dbReference>
<evidence type="ECO:0008006" key="13">
    <source>
        <dbReference type="Google" id="ProtNLM"/>
    </source>
</evidence>
<evidence type="ECO:0000259" key="10">
    <source>
        <dbReference type="Pfam" id="PF23487"/>
    </source>
</evidence>
<dbReference type="InterPro" id="IPR055424">
    <property type="entry name" value="Ig_TMEM132_6th"/>
</dbReference>
<keyword evidence="3" id="KW-0812">Transmembrane</keyword>
<dbReference type="Pfam" id="PF23486">
    <property type="entry name" value="Ig_TMEM132_5th"/>
    <property type="match status" value="1"/>
</dbReference>
<feature type="region of interest" description="Disordered" evidence="6">
    <location>
        <begin position="831"/>
        <end position="860"/>
    </location>
</feature>
<evidence type="ECO:0000256" key="3">
    <source>
        <dbReference type="ARBA" id="ARBA00022692"/>
    </source>
</evidence>
<comment type="similarity">
    <text evidence="2">Belongs to the TMEM132 family.</text>
</comment>
<keyword evidence="12" id="KW-1185">Reference proteome</keyword>
<evidence type="ECO:0000313" key="12">
    <source>
        <dbReference type="Proteomes" id="UP001303046"/>
    </source>
</evidence>
<reference evidence="11 12" key="1">
    <citation type="submission" date="2023-08" db="EMBL/GenBank/DDBJ databases">
        <title>A Necator americanus chromosomal reference genome.</title>
        <authorList>
            <person name="Ilik V."/>
            <person name="Petrzelkova K.J."/>
            <person name="Pardy F."/>
            <person name="Fuh T."/>
            <person name="Niatou-Singa F.S."/>
            <person name="Gouil Q."/>
            <person name="Baker L."/>
            <person name="Ritchie M.E."/>
            <person name="Jex A.R."/>
            <person name="Gazzola D."/>
            <person name="Li H."/>
            <person name="Toshio Fujiwara R."/>
            <person name="Zhan B."/>
            <person name="Aroian R.V."/>
            <person name="Pafco B."/>
            <person name="Schwarz E.M."/>
        </authorList>
    </citation>
    <scope>NUCLEOTIDE SEQUENCE [LARGE SCALE GENOMIC DNA]</scope>
    <source>
        <strain evidence="11 12">Aroian</strain>
        <tissue evidence="11">Whole animal</tissue>
    </source>
</reference>
<feature type="domain" description="Transmembrane protein family 132 fourth" evidence="8">
    <location>
        <begin position="366"/>
        <end position="463"/>
    </location>
</feature>
<evidence type="ECO:0000256" key="1">
    <source>
        <dbReference type="ARBA" id="ARBA00004479"/>
    </source>
</evidence>
<feature type="chain" id="PRO_5045596178" description="Transmembrane protein family 132 middle domain-containing protein" evidence="7">
    <location>
        <begin position="20"/>
        <end position="998"/>
    </location>
</feature>
<gene>
    <name evidence="11" type="primary">Necator_chrIII.g9634</name>
    <name evidence="11" type="ORF">RB195_008869</name>
</gene>
<dbReference type="InterPro" id="IPR026307">
    <property type="entry name" value="TMEM132"/>
</dbReference>
<protein>
    <recommendedName>
        <fullName evidence="13">Transmembrane protein family 132 middle domain-containing protein</fullName>
    </recommendedName>
</protein>
<sequence length="998" mass="111424">MVVNRCLLCICVLFGVTRAFHYSINPPNNAFFLTSPSTNDANITHQTLYLHDDCPYSTDQHITVTTGSRAESTRLLPSIVNLHCAVTVKLVQDVVKLDRPHVDVLALADLPLLSFLKQSACVTVQVTSPTADTVSSSCHLSPFEENKHNCLIRLQIPYTWFGAVGRNTTARQVLSMSHTVSSTCNVPFYDRPQTPLSLLPFIENAQAHTLVKDEEVDLSLLSRANLSFALNSLNSLFVHLSYNTTETALEKIEIRLWLDARFDLLNVSPLASDVWPLRVVSAARPLFYTSFICRRKGKATSWDGYVFALLLRMRGSIAENKRLMKNEEGDEAVLHWEIRRSGGNGTQELIHKVATKFRVVPDSIYALVPVAKNTDLINTGVLSGQQSATSMRVFTASLGGVIRDVTSRSHCISAESRVLKTSPTCTSVYVDGSELRGMQNMKIHVHFEKWTTFITYTVWYPRLPITLWLRDSVLNSITGWPITVWKSLEGERYHKGAAKQFACGNRYQQSELRVFASFQVSDERTGERMYLSGHRDVMFDVTSLAADSIVSSDRAIVTVRNYNNRVIVQAVQPGETRIVVKAQAPNIDFGSTTVMVTAEEVTINRLTALPVIEMILNVEPSAGKRAQYDVVTALETSFQHRYQHGSFFYQLFYSDDSMEFLDDVTVTDFNLSSQSSDERVLALAHKVQNGVDIIALDDISDPYIQLELRPPAHCTDIDAAPLAIIQVPMRVQFDGVDSSRLAVARFPINVTVSTPPSDDTSIWRTDTILAAVLVMLLLAGILRFFSKRATSFRGYEKLVAPLLSRLSSSSSGGGRDEDSKEWVWLGKSRNDTSSIGSRYSQKSTVHVAEQSSPSYDENTQTSISYRGSEISVFISPTPVVAVHADYEPPCGGSWRASGGKSRTRAARHALIDSSSDHNLARVVARSGNRLRMYEHTPIKRVRQAFILLSDFALKSKQSLQKLQDHWLMEGRNRMAEQYMEFEETDNSLRGHEGECGLT</sequence>
<evidence type="ECO:0000259" key="8">
    <source>
        <dbReference type="Pfam" id="PF16070"/>
    </source>
</evidence>
<feature type="signal peptide" evidence="7">
    <location>
        <begin position="1"/>
        <end position="19"/>
    </location>
</feature>
<evidence type="ECO:0000256" key="2">
    <source>
        <dbReference type="ARBA" id="ARBA00006166"/>
    </source>
</evidence>
<name>A0ABR1CT89_NECAM</name>
<dbReference type="PANTHER" id="PTHR13388:SF11">
    <property type="entry name" value="DETONATOR, ISOFORM E"/>
    <property type="match status" value="1"/>
</dbReference>
<keyword evidence="7" id="KW-0732">Signal</keyword>
<evidence type="ECO:0000256" key="4">
    <source>
        <dbReference type="ARBA" id="ARBA00022989"/>
    </source>
</evidence>
<comment type="caution">
    <text evidence="11">The sequence shown here is derived from an EMBL/GenBank/DDBJ whole genome shotgun (WGS) entry which is preliminary data.</text>
</comment>
<dbReference type="InterPro" id="IPR031437">
    <property type="entry name" value="Ig_TMEM132_4th"/>
</dbReference>
<dbReference type="Pfam" id="PF23487">
    <property type="entry name" value="Ig_TMEM132_6th"/>
    <property type="match status" value="1"/>
</dbReference>
<dbReference type="Pfam" id="PF16070">
    <property type="entry name" value="Ig_TMEM132_4th"/>
    <property type="match status" value="1"/>
</dbReference>
<feature type="domain" description="Transmembrane protein TMEM132 sixth" evidence="10">
    <location>
        <begin position="602"/>
        <end position="715"/>
    </location>
</feature>
<evidence type="ECO:0000256" key="5">
    <source>
        <dbReference type="ARBA" id="ARBA00023136"/>
    </source>
</evidence>
<evidence type="ECO:0000313" key="11">
    <source>
        <dbReference type="EMBL" id="KAK6740670.1"/>
    </source>
</evidence>
<accession>A0ABR1CT89</accession>